<dbReference type="Proteomes" id="UP000607653">
    <property type="component" value="Unassembled WGS sequence"/>
</dbReference>
<accession>A0A822Y444</accession>
<reference evidence="3 4" key="1">
    <citation type="journal article" date="2020" name="Mol. Biol. Evol.">
        <title>Distinct Expression and Methylation Patterns for Genes with Different Fates following a Single Whole-Genome Duplication in Flowering Plants.</title>
        <authorList>
            <person name="Shi T."/>
            <person name="Rahmani R.S."/>
            <person name="Gugger P.F."/>
            <person name="Wang M."/>
            <person name="Li H."/>
            <person name="Zhang Y."/>
            <person name="Li Z."/>
            <person name="Wang Q."/>
            <person name="Van de Peer Y."/>
            <person name="Marchal K."/>
            <person name="Chen J."/>
        </authorList>
    </citation>
    <scope>NUCLEOTIDE SEQUENCE [LARGE SCALE GENOMIC DNA]</scope>
    <source>
        <tissue evidence="3">Leaf</tissue>
    </source>
</reference>
<evidence type="ECO:0000256" key="2">
    <source>
        <dbReference type="SAM" id="SignalP"/>
    </source>
</evidence>
<dbReference type="PANTHER" id="PTHR48045">
    <property type="entry name" value="UDP-GLYCOSYLTRANSFERASE 72B1"/>
    <property type="match status" value="1"/>
</dbReference>
<sequence>MCWSGSTVAWTSLCFMRLFWWSSVAAETIVGAGLERSGVRFFWTVKMIMSRQEADDREVILKEIEDRVAERGLIIRGWAPQVPILNHGAVGGFLTHCGWNSVLEGITTGVLLLS</sequence>
<feature type="signal peptide" evidence="2">
    <location>
        <begin position="1"/>
        <end position="26"/>
    </location>
</feature>
<dbReference type="SUPFAM" id="SSF53756">
    <property type="entry name" value="UDP-Glycosyltransferase/glycogen phosphorylase"/>
    <property type="match status" value="1"/>
</dbReference>
<dbReference type="Pfam" id="PF00201">
    <property type="entry name" value="UDPGT"/>
    <property type="match status" value="1"/>
</dbReference>
<protein>
    <submittedName>
        <fullName evidence="3">Uncharacterized protein</fullName>
    </submittedName>
</protein>
<evidence type="ECO:0000313" key="4">
    <source>
        <dbReference type="Proteomes" id="UP000607653"/>
    </source>
</evidence>
<dbReference type="Gene3D" id="3.40.50.2000">
    <property type="entry name" value="Glycogen Phosphorylase B"/>
    <property type="match status" value="1"/>
</dbReference>
<evidence type="ECO:0000313" key="3">
    <source>
        <dbReference type="EMBL" id="DAD26079.1"/>
    </source>
</evidence>
<dbReference type="InterPro" id="IPR002213">
    <property type="entry name" value="UDP_glucos_trans"/>
</dbReference>
<gene>
    <name evidence="3" type="ORF">HUJ06_027547</name>
</gene>
<dbReference type="AlphaFoldDB" id="A0A822Y444"/>
<dbReference type="PANTHER" id="PTHR48045:SF34">
    <property type="entry name" value="ISOFLAVONE 7-O-GLUCOSYLTRANSFERASE 1-LIKE"/>
    <property type="match status" value="1"/>
</dbReference>
<proteinExistence type="predicted"/>
<evidence type="ECO:0000256" key="1">
    <source>
        <dbReference type="ARBA" id="ARBA00022679"/>
    </source>
</evidence>
<organism evidence="3 4">
    <name type="scientific">Nelumbo nucifera</name>
    <name type="common">Sacred lotus</name>
    <dbReference type="NCBI Taxonomy" id="4432"/>
    <lineage>
        <taxon>Eukaryota</taxon>
        <taxon>Viridiplantae</taxon>
        <taxon>Streptophyta</taxon>
        <taxon>Embryophyta</taxon>
        <taxon>Tracheophyta</taxon>
        <taxon>Spermatophyta</taxon>
        <taxon>Magnoliopsida</taxon>
        <taxon>Proteales</taxon>
        <taxon>Nelumbonaceae</taxon>
        <taxon>Nelumbo</taxon>
    </lineage>
</organism>
<keyword evidence="4" id="KW-1185">Reference proteome</keyword>
<dbReference type="GO" id="GO:0008194">
    <property type="term" value="F:UDP-glycosyltransferase activity"/>
    <property type="evidence" value="ECO:0007669"/>
    <property type="project" value="InterPro"/>
</dbReference>
<keyword evidence="2" id="KW-0732">Signal</keyword>
<feature type="chain" id="PRO_5032332438" evidence="2">
    <location>
        <begin position="27"/>
        <end position="114"/>
    </location>
</feature>
<dbReference type="EMBL" id="DUZY01000002">
    <property type="protein sequence ID" value="DAD26079.1"/>
    <property type="molecule type" value="Genomic_DNA"/>
</dbReference>
<comment type="caution">
    <text evidence="3">The sequence shown here is derived from an EMBL/GenBank/DDBJ whole genome shotgun (WGS) entry which is preliminary data.</text>
</comment>
<name>A0A822Y444_NELNU</name>
<keyword evidence="1" id="KW-0808">Transferase</keyword>